<evidence type="ECO:0000256" key="1">
    <source>
        <dbReference type="ARBA" id="ARBA00004418"/>
    </source>
</evidence>
<dbReference type="RefSeq" id="WP_084330752.1">
    <property type="nucleotide sequence ID" value="NZ_JACHIB010000015.1"/>
</dbReference>
<keyword evidence="6" id="KW-0143">Chaperone</keyword>
<keyword evidence="4" id="KW-0732">Signal</keyword>
<evidence type="ECO:0000256" key="2">
    <source>
        <dbReference type="ARBA" id="ARBA00006329"/>
    </source>
</evidence>
<evidence type="ECO:0000313" key="7">
    <source>
        <dbReference type="EMBL" id="MBB6084514.1"/>
    </source>
</evidence>
<dbReference type="GO" id="GO:0042597">
    <property type="term" value="C:periplasmic space"/>
    <property type="evidence" value="ECO:0007669"/>
    <property type="project" value="UniProtKB-SubCell"/>
</dbReference>
<proteinExistence type="inferred from homology"/>
<organism evidence="7 8">
    <name type="scientific">Castellaniella defragrans</name>
    <name type="common">Alcaligenes defragrans</name>
    <dbReference type="NCBI Taxonomy" id="75697"/>
    <lineage>
        <taxon>Bacteria</taxon>
        <taxon>Pseudomonadati</taxon>
        <taxon>Pseudomonadota</taxon>
        <taxon>Betaproteobacteria</taxon>
        <taxon>Burkholderiales</taxon>
        <taxon>Alcaligenaceae</taxon>
        <taxon>Castellaniella</taxon>
    </lineage>
</organism>
<evidence type="ECO:0000256" key="3">
    <source>
        <dbReference type="ARBA" id="ARBA00017442"/>
    </source>
</evidence>
<reference evidence="7 8" key="1">
    <citation type="submission" date="2020-08" db="EMBL/GenBank/DDBJ databases">
        <title>Genomic Encyclopedia of Type Strains, Phase IV (KMG-IV): sequencing the most valuable type-strain genomes for metagenomic binning, comparative biology and taxonomic classification.</title>
        <authorList>
            <person name="Goeker M."/>
        </authorList>
    </citation>
    <scope>NUCLEOTIDE SEQUENCE [LARGE SCALE GENOMIC DNA]</scope>
    <source>
        <strain evidence="7 8">DSM 12141</strain>
    </source>
</reference>
<protein>
    <recommendedName>
        <fullName evidence="3">Curli assembly protein CsgC</fullName>
    </recommendedName>
</protein>
<dbReference type="Gene3D" id="2.60.40.2420">
    <property type="match status" value="1"/>
</dbReference>
<dbReference type="Proteomes" id="UP000541136">
    <property type="component" value="Unassembled WGS sequence"/>
</dbReference>
<dbReference type="AlphaFoldDB" id="A0A7W9WPI8"/>
<evidence type="ECO:0000256" key="6">
    <source>
        <dbReference type="ARBA" id="ARBA00023186"/>
    </source>
</evidence>
<dbReference type="Pfam" id="PF10610">
    <property type="entry name" value="Tafi-CsgC"/>
    <property type="match status" value="1"/>
</dbReference>
<dbReference type="EMBL" id="JACHIB010000015">
    <property type="protein sequence ID" value="MBB6084514.1"/>
    <property type="molecule type" value="Genomic_DNA"/>
</dbReference>
<keyword evidence="5" id="KW-0574">Periplasm</keyword>
<name>A0A7W9WPI8_CASDE</name>
<dbReference type="InterPro" id="IPR053722">
    <property type="entry name" value="Curli_assembly_CsgC/AgfC"/>
</dbReference>
<evidence type="ECO:0000256" key="5">
    <source>
        <dbReference type="ARBA" id="ARBA00022764"/>
    </source>
</evidence>
<evidence type="ECO:0000256" key="4">
    <source>
        <dbReference type="ARBA" id="ARBA00022729"/>
    </source>
</evidence>
<gene>
    <name evidence="7" type="ORF">HNR28_002560</name>
</gene>
<sequence>MMAMDAGLQVWLDTVPGTRPGIIIPYVRSPEDGTLRYQLSAVRQGRSGTSSLQQSGSVPLRADTPTALTRFSLSVGERDQCRIELVLYANGHPAGTYTFACPRTP</sequence>
<accession>A0A7W9WPI8</accession>
<comment type="similarity">
    <text evidence="2">Belongs to the CsgC/AgfC family.</text>
</comment>
<dbReference type="NCBIfam" id="NF041112">
    <property type="entry name" value="chap_CsgH_alph"/>
    <property type="match status" value="1"/>
</dbReference>
<comment type="caution">
    <text evidence="7">The sequence shown here is derived from an EMBL/GenBank/DDBJ whole genome shotgun (WGS) entry which is preliminary data.</text>
</comment>
<dbReference type="InterPro" id="IPR014491">
    <property type="entry name" value="Curli_production_prot_CsgC"/>
</dbReference>
<evidence type="ECO:0000313" key="8">
    <source>
        <dbReference type="Proteomes" id="UP000541136"/>
    </source>
</evidence>
<dbReference type="InterPro" id="IPR047726">
    <property type="entry name" value="CsgH_dom"/>
</dbReference>
<comment type="subcellular location">
    <subcellularLocation>
        <location evidence="1">Periplasm</location>
    </subcellularLocation>
</comment>